<dbReference type="EMBL" id="GU474936">
    <property type="protein sequence ID" value="ADI20042.1"/>
    <property type="molecule type" value="Genomic_DNA"/>
</dbReference>
<feature type="region of interest" description="Disordered" evidence="5">
    <location>
        <begin position="84"/>
        <end position="103"/>
    </location>
</feature>
<dbReference type="GO" id="GO:0000428">
    <property type="term" value="C:DNA-directed RNA polymerase complex"/>
    <property type="evidence" value="ECO:0007669"/>
    <property type="project" value="UniProtKB-KW"/>
</dbReference>
<evidence type="ECO:0000256" key="4">
    <source>
        <dbReference type="ARBA" id="ARBA00023163"/>
    </source>
</evidence>
<organism evidence="8">
    <name type="scientific">uncultured gamma proteobacterium EB000_65A11</name>
    <dbReference type="NCBI Taxonomy" id="710972"/>
    <lineage>
        <taxon>Bacteria</taxon>
        <taxon>Pseudomonadati</taxon>
        <taxon>Pseudomonadota</taxon>
        <taxon>Gammaproteobacteria</taxon>
        <taxon>environmental samples</taxon>
    </lineage>
</organism>
<dbReference type="GO" id="GO:0016987">
    <property type="term" value="F:sigma factor activity"/>
    <property type="evidence" value="ECO:0007669"/>
    <property type="project" value="UniProtKB-KW"/>
</dbReference>
<reference evidence="8" key="1">
    <citation type="journal article" date="2011" name="Environ. Microbiol.">
        <title>Time-series analyses of Monterey Bay coastal microbial picoplankton using a 'genome proxy' microarray.</title>
        <authorList>
            <person name="Rich V.I."/>
            <person name="Pham V.D."/>
            <person name="Eppley J."/>
            <person name="Shi Y."/>
            <person name="DeLong E.F."/>
        </authorList>
    </citation>
    <scope>NUCLEOTIDE SEQUENCE</scope>
</reference>
<feature type="domain" description="RNA polymerase sigma-70 region 2" evidence="6">
    <location>
        <begin position="11"/>
        <end position="75"/>
    </location>
</feature>
<keyword evidence="3" id="KW-0731">Sigma factor</keyword>
<evidence type="ECO:0000256" key="1">
    <source>
        <dbReference type="ARBA" id="ARBA00010641"/>
    </source>
</evidence>
<dbReference type="PANTHER" id="PTHR43133">
    <property type="entry name" value="RNA POLYMERASE ECF-TYPE SIGMA FACTO"/>
    <property type="match status" value="1"/>
</dbReference>
<dbReference type="InterPro" id="IPR039425">
    <property type="entry name" value="RNA_pol_sigma-70-like"/>
</dbReference>
<protein>
    <submittedName>
        <fullName evidence="8">DNA-directed RNA polymerase specialized sigma subunit, sigma24 homolog</fullName>
    </submittedName>
</protein>
<evidence type="ECO:0000259" key="6">
    <source>
        <dbReference type="Pfam" id="PF04542"/>
    </source>
</evidence>
<dbReference type="InterPro" id="IPR013249">
    <property type="entry name" value="RNA_pol_sigma70_r4_t2"/>
</dbReference>
<dbReference type="InterPro" id="IPR013325">
    <property type="entry name" value="RNA_pol_sigma_r2"/>
</dbReference>
<dbReference type="PANTHER" id="PTHR43133:SF63">
    <property type="entry name" value="RNA POLYMERASE SIGMA FACTOR FECI-RELATED"/>
    <property type="match status" value="1"/>
</dbReference>
<dbReference type="AlphaFoldDB" id="E0Y051"/>
<dbReference type="Gene3D" id="1.10.1740.10">
    <property type="match status" value="1"/>
</dbReference>
<dbReference type="SUPFAM" id="SSF88946">
    <property type="entry name" value="Sigma2 domain of RNA polymerase sigma factors"/>
    <property type="match status" value="1"/>
</dbReference>
<dbReference type="InterPro" id="IPR014284">
    <property type="entry name" value="RNA_pol_sigma-70_dom"/>
</dbReference>
<keyword evidence="8" id="KW-0240">DNA-directed RNA polymerase</keyword>
<dbReference type="SUPFAM" id="SSF88659">
    <property type="entry name" value="Sigma3 and sigma4 domains of RNA polymerase sigma factors"/>
    <property type="match status" value="1"/>
</dbReference>
<dbReference type="InterPro" id="IPR036388">
    <property type="entry name" value="WH-like_DNA-bd_sf"/>
</dbReference>
<evidence type="ECO:0000256" key="2">
    <source>
        <dbReference type="ARBA" id="ARBA00023015"/>
    </source>
</evidence>
<sequence>MNVKESNTTLLIDELGTPLVRYLTKKVRNNEDANDLAQEAFLRMHRFQQSSQLDNARAFLFRTANNLVIDQIRRDKVHDKYLSSELLPEQSDEDEDKFAPSAERTVSAEQELDKIYQIVEKMPAKVKRAFLLHRGKDMSYSEIAAEMSVSTSMVEKYISGALKLLRSEI</sequence>
<dbReference type="Pfam" id="PF08281">
    <property type="entry name" value="Sigma70_r4_2"/>
    <property type="match status" value="1"/>
</dbReference>
<name>E0Y051_9GAMM</name>
<evidence type="ECO:0000259" key="7">
    <source>
        <dbReference type="Pfam" id="PF08281"/>
    </source>
</evidence>
<dbReference type="InterPro" id="IPR013324">
    <property type="entry name" value="RNA_pol_sigma_r3/r4-like"/>
</dbReference>
<dbReference type="Gene3D" id="1.10.10.10">
    <property type="entry name" value="Winged helix-like DNA-binding domain superfamily/Winged helix DNA-binding domain"/>
    <property type="match status" value="1"/>
</dbReference>
<keyword evidence="2" id="KW-0805">Transcription regulation</keyword>
<dbReference type="InterPro" id="IPR007627">
    <property type="entry name" value="RNA_pol_sigma70_r2"/>
</dbReference>
<evidence type="ECO:0000256" key="5">
    <source>
        <dbReference type="SAM" id="MobiDB-lite"/>
    </source>
</evidence>
<dbReference type="GO" id="GO:0006352">
    <property type="term" value="P:DNA-templated transcription initiation"/>
    <property type="evidence" value="ECO:0007669"/>
    <property type="project" value="InterPro"/>
</dbReference>
<feature type="domain" description="RNA polymerase sigma factor 70 region 4 type 2" evidence="7">
    <location>
        <begin position="113"/>
        <end position="165"/>
    </location>
</feature>
<comment type="similarity">
    <text evidence="1">Belongs to the sigma-70 factor family. ECF subfamily.</text>
</comment>
<evidence type="ECO:0000256" key="3">
    <source>
        <dbReference type="ARBA" id="ARBA00023082"/>
    </source>
</evidence>
<proteinExistence type="inferred from homology"/>
<evidence type="ECO:0000313" key="8">
    <source>
        <dbReference type="EMBL" id="ADI20042.1"/>
    </source>
</evidence>
<dbReference type="Pfam" id="PF04542">
    <property type="entry name" value="Sigma70_r2"/>
    <property type="match status" value="1"/>
</dbReference>
<keyword evidence="4" id="KW-0804">Transcription</keyword>
<accession>E0Y051</accession>
<dbReference type="NCBIfam" id="TIGR02937">
    <property type="entry name" value="sigma70-ECF"/>
    <property type="match status" value="1"/>
</dbReference>
<dbReference type="GO" id="GO:0003677">
    <property type="term" value="F:DNA binding"/>
    <property type="evidence" value="ECO:0007669"/>
    <property type="project" value="InterPro"/>
</dbReference>